<dbReference type="InterPro" id="IPR029034">
    <property type="entry name" value="Cystine-knot_cytokine"/>
</dbReference>
<evidence type="ECO:0000256" key="1">
    <source>
        <dbReference type="ARBA" id="ARBA00023030"/>
    </source>
</evidence>
<evidence type="ECO:0000313" key="6">
    <source>
        <dbReference type="Proteomes" id="UP000886611"/>
    </source>
</evidence>
<evidence type="ECO:0000256" key="2">
    <source>
        <dbReference type="RuleBase" id="RU003818"/>
    </source>
</evidence>
<reference evidence="5 6" key="1">
    <citation type="journal article" date="2021" name="Cell">
        <title>Tracing the genetic footprints of vertebrate landing in non-teleost ray-finned fishes.</title>
        <authorList>
            <person name="Bi X."/>
            <person name="Wang K."/>
            <person name="Yang L."/>
            <person name="Pan H."/>
            <person name="Jiang H."/>
            <person name="Wei Q."/>
            <person name="Fang M."/>
            <person name="Yu H."/>
            <person name="Zhu C."/>
            <person name="Cai Y."/>
            <person name="He Y."/>
            <person name="Gan X."/>
            <person name="Zeng H."/>
            <person name="Yu D."/>
            <person name="Zhu Y."/>
            <person name="Jiang H."/>
            <person name="Qiu Q."/>
            <person name="Yang H."/>
            <person name="Zhang Y.E."/>
            <person name="Wang W."/>
            <person name="Zhu M."/>
            <person name="He S."/>
            <person name="Zhang G."/>
        </authorList>
    </citation>
    <scope>NUCLEOTIDE SEQUENCE [LARGE SCALE GENOMIC DNA]</scope>
    <source>
        <strain evidence="5">Bchr_013</strain>
    </source>
</reference>
<dbReference type="GO" id="GO:0005634">
    <property type="term" value="C:nucleus"/>
    <property type="evidence" value="ECO:0007669"/>
    <property type="project" value="TreeGrafter"/>
</dbReference>
<dbReference type="SUPFAM" id="SSF57501">
    <property type="entry name" value="Cystine-knot cytokines"/>
    <property type="match status" value="1"/>
</dbReference>
<protein>
    <submittedName>
        <fullName evidence="5">PLGF factor</fullName>
    </submittedName>
</protein>
<dbReference type="InterPro" id="IPR023581">
    <property type="entry name" value="PD_growth_factor_CS"/>
</dbReference>
<proteinExistence type="inferred from homology"/>
<dbReference type="PANTHER" id="PTHR34648:SF6">
    <property type="entry name" value="CLOCK-INTERACTING PACEMAKER-RELATED"/>
    <property type="match status" value="1"/>
</dbReference>
<dbReference type="Pfam" id="PF15800">
    <property type="entry name" value="CiPC"/>
    <property type="match status" value="1"/>
</dbReference>
<dbReference type="InterPro" id="IPR000072">
    <property type="entry name" value="PDGF/VEGF_dom"/>
</dbReference>
<dbReference type="GO" id="GO:0045892">
    <property type="term" value="P:negative regulation of DNA-templated transcription"/>
    <property type="evidence" value="ECO:0007669"/>
    <property type="project" value="InterPro"/>
</dbReference>
<dbReference type="Gene3D" id="3.90.70.80">
    <property type="match status" value="1"/>
</dbReference>
<dbReference type="EMBL" id="JAATIS010008546">
    <property type="protein sequence ID" value="KAG2457522.1"/>
    <property type="molecule type" value="Genomic_DNA"/>
</dbReference>
<dbReference type="Gene3D" id="2.10.90.10">
    <property type="entry name" value="Cystine-knot cytokines"/>
    <property type="match status" value="1"/>
</dbReference>
<dbReference type="GO" id="GO:0008083">
    <property type="term" value="F:growth factor activity"/>
    <property type="evidence" value="ECO:0007669"/>
    <property type="project" value="UniProtKB-KW"/>
</dbReference>
<dbReference type="GO" id="GO:0042754">
    <property type="term" value="P:negative regulation of circadian rhythm"/>
    <property type="evidence" value="ECO:0007669"/>
    <property type="project" value="InterPro"/>
</dbReference>
<gene>
    <name evidence="5" type="primary">Pgf</name>
    <name evidence="5" type="ORF">GTO96_0012116</name>
</gene>
<keyword evidence="1 2" id="KW-0339">Growth factor</keyword>
<dbReference type="CDD" id="cd00135">
    <property type="entry name" value="PDGF"/>
    <property type="match status" value="1"/>
</dbReference>
<accession>A0A8X7WW78</accession>
<feature type="non-terminal residue" evidence="5">
    <location>
        <position position="593"/>
    </location>
</feature>
<dbReference type="GO" id="GO:0016020">
    <property type="term" value="C:membrane"/>
    <property type="evidence" value="ECO:0007669"/>
    <property type="project" value="InterPro"/>
</dbReference>
<organism evidence="5 6">
    <name type="scientific">Polypterus senegalus</name>
    <name type="common">Senegal bichir</name>
    <dbReference type="NCBI Taxonomy" id="55291"/>
    <lineage>
        <taxon>Eukaryota</taxon>
        <taxon>Metazoa</taxon>
        <taxon>Chordata</taxon>
        <taxon>Craniata</taxon>
        <taxon>Vertebrata</taxon>
        <taxon>Euteleostomi</taxon>
        <taxon>Actinopterygii</taxon>
        <taxon>Polypteriformes</taxon>
        <taxon>Polypteridae</taxon>
        <taxon>Polypterus</taxon>
    </lineage>
</organism>
<dbReference type="SMART" id="SM00141">
    <property type="entry name" value="PDGF"/>
    <property type="match status" value="1"/>
</dbReference>
<dbReference type="PANTHER" id="PTHR34648">
    <property type="entry name" value="CLOCK-INTERACTING PACEMAKER"/>
    <property type="match status" value="1"/>
</dbReference>
<feature type="compositionally biased region" description="Polar residues" evidence="3">
    <location>
        <begin position="584"/>
        <end position="593"/>
    </location>
</feature>
<name>A0A8X7WW78_POLSE</name>
<evidence type="ECO:0000256" key="3">
    <source>
        <dbReference type="SAM" id="MobiDB-lite"/>
    </source>
</evidence>
<sequence length="593" mass="67772">MEKSQRRRGQDLHYTQVWSYRGRVFRRGGCPVVLQNLVRAPLPARLTRQPREARECAKGAHRVMPFQEVYRRSFCRTIEKLVDVIQDYPNELEHIFSPSCVPLLRCAGCCGDENLECVPVKTYNVTMQLLKIKRERQEYIEMTFIEHQSCECRLTLHCSGTHFLYHSNRTRINMSIEVITIDQRTVTYRVVSMPGDGTYLFHSLCYILHGHIRLTLDIWRNIVSYVLNDWNRFKVWTDEDASSEYLSTVEHTDSEDVQKHLPQNVGSWSQQANVSVIGGTFPGLSPVIVMNNVLLKNPDNAIQQFKPWAFHPSLEMIPQPQVVFLQPVVSNPGNQQKILKQRKQRLGNYRPLLKSYPKIAPHPEDKTSKKATSFSSSQELPAKSKTAAYNWEKEDNAITIESSASVDKCSVVNMHDVGIKQPSHDWHQAKDDVLTTDESNDVIDKPSETSYFQEKMSPQSSSPPEFISTCPSVCDLKNIRSEEDSTDSVSRIKENKRKRFCNTYNILSKSGLLGITLRTKELIRQSRKTQNELELLKEHTSLFLEVVKSGDPEVLAKLQTAMFKTTHLVSASPNGCNEQMEGAPSSQYSAMNT</sequence>
<dbReference type="Proteomes" id="UP000886611">
    <property type="component" value="Unassembled WGS sequence"/>
</dbReference>
<evidence type="ECO:0000313" key="5">
    <source>
        <dbReference type="EMBL" id="KAG2457522.1"/>
    </source>
</evidence>
<feature type="region of interest" description="Disordered" evidence="3">
    <location>
        <begin position="355"/>
        <end position="379"/>
    </location>
</feature>
<feature type="non-terminal residue" evidence="5">
    <location>
        <position position="1"/>
    </location>
</feature>
<feature type="domain" description="Platelet-derived growth factor (PDGF) family profile" evidence="4">
    <location>
        <begin position="62"/>
        <end position="157"/>
    </location>
</feature>
<dbReference type="PROSITE" id="PS50278">
    <property type="entry name" value="PDGF_2"/>
    <property type="match status" value="1"/>
</dbReference>
<dbReference type="PROSITE" id="PS00249">
    <property type="entry name" value="PDGF_1"/>
    <property type="match status" value="1"/>
</dbReference>
<keyword evidence="6" id="KW-1185">Reference proteome</keyword>
<feature type="region of interest" description="Disordered" evidence="3">
    <location>
        <begin position="573"/>
        <end position="593"/>
    </location>
</feature>
<comment type="caution">
    <text evidence="5">The sequence shown here is derived from an EMBL/GenBank/DDBJ whole genome shotgun (WGS) entry which is preliminary data.</text>
</comment>
<dbReference type="AlphaFoldDB" id="A0A8X7WW78"/>
<comment type="similarity">
    <text evidence="2">Belongs to the PDGF/VEGF growth factor family.</text>
</comment>
<dbReference type="InterPro" id="IPR031602">
    <property type="entry name" value="CIPC"/>
</dbReference>
<dbReference type="Pfam" id="PF00341">
    <property type="entry name" value="PDGF"/>
    <property type="match status" value="1"/>
</dbReference>
<evidence type="ECO:0000259" key="4">
    <source>
        <dbReference type="PROSITE" id="PS50278"/>
    </source>
</evidence>